<proteinExistence type="inferred from homology"/>
<dbReference type="InterPro" id="IPR009014">
    <property type="entry name" value="Transketo_C/PFOR_II"/>
</dbReference>
<evidence type="ECO:0000313" key="5">
    <source>
        <dbReference type="EMBL" id="QIB26935.1"/>
    </source>
</evidence>
<dbReference type="InterPro" id="IPR029061">
    <property type="entry name" value="THDP-binding"/>
</dbReference>
<gene>
    <name evidence="5" type="ORF">G3A45_06295</name>
</gene>
<dbReference type="InterPro" id="IPR005475">
    <property type="entry name" value="Transketolase-like_Pyr-bd"/>
</dbReference>
<dbReference type="InterPro" id="IPR051157">
    <property type="entry name" value="PDH/Transketolase"/>
</dbReference>
<organism evidence="5 6">
    <name type="scientific">Caloranaerobacter azorensis</name>
    <dbReference type="NCBI Taxonomy" id="116090"/>
    <lineage>
        <taxon>Bacteria</taxon>
        <taxon>Bacillati</taxon>
        <taxon>Bacillota</taxon>
        <taxon>Tissierellia</taxon>
        <taxon>Tissierellales</taxon>
        <taxon>Thermohalobacteraceae</taxon>
        <taxon>Caloranaerobacter</taxon>
    </lineage>
</organism>
<dbReference type="Gene3D" id="3.40.50.920">
    <property type="match status" value="1"/>
</dbReference>
<evidence type="ECO:0000256" key="2">
    <source>
        <dbReference type="ARBA" id="ARBA00007131"/>
    </source>
</evidence>
<comment type="cofactor">
    <cofactor evidence="1">
        <name>thiamine diphosphate</name>
        <dbReference type="ChEBI" id="CHEBI:58937"/>
    </cofactor>
</comment>
<reference evidence="5 6" key="1">
    <citation type="submission" date="2020-02" db="EMBL/GenBank/DDBJ databases">
        <title>Thermophilic hydrogen producing bacteria, Caloranaerobacter azorensis.</title>
        <authorList>
            <person name="Baek K."/>
        </authorList>
    </citation>
    <scope>NUCLEOTIDE SEQUENCE [LARGE SCALE GENOMIC DNA]</scope>
    <source>
        <strain evidence="5 6">T3-1</strain>
    </source>
</reference>
<dbReference type="Gene3D" id="3.40.50.970">
    <property type="match status" value="1"/>
</dbReference>
<evidence type="ECO:0000256" key="3">
    <source>
        <dbReference type="ARBA" id="ARBA00023052"/>
    </source>
</evidence>
<dbReference type="PANTHER" id="PTHR43825">
    <property type="entry name" value="PYRUVATE DEHYDROGENASE E1 COMPONENT"/>
    <property type="match status" value="1"/>
</dbReference>
<dbReference type="Proteomes" id="UP000464452">
    <property type="component" value="Chromosome"/>
</dbReference>
<comment type="similarity">
    <text evidence="2">Belongs to the transketolase family.</text>
</comment>
<dbReference type="SUPFAM" id="SSF52922">
    <property type="entry name" value="TK C-terminal domain-like"/>
    <property type="match status" value="1"/>
</dbReference>
<dbReference type="KEGG" id="cazo:G3A45_06295"/>
<name>A0A6P1YFI8_9FIRM</name>
<dbReference type="Pfam" id="PF02779">
    <property type="entry name" value="Transket_pyr"/>
    <property type="match status" value="1"/>
</dbReference>
<accession>A0A6P1YFI8</accession>
<sequence length="315" mass="33864">MSKKMATRDAYGEALKELGKINKDVVVLDADLSKSTRTNWFKEEFPDRFINVGIAEQNLIGTAAGLAAAGKIPFASSFAMFATGRAYEIIRNSVAYPKLNVKIAATHAGITVGEDGATHQSVEDLSLMRTIPNMVVINPADGVEAKAAVLEAAKYYGPVYIRLGRSKVPVIFNEDDYKFEIGKGIMLEDGTDATIIATGVMVSAALEARKKLEEEGIKVRVINIHTIKPIDKDIIIKAAQDTGAIVTAEEHSIIGGLGSAVSEVLVENYPVVVERIGIKDTFGESGNGDELLVKYGLTAENIVEAVKKVLARKRG</sequence>
<dbReference type="EMBL" id="CP048617">
    <property type="protein sequence ID" value="QIB26935.1"/>
    <property type="molecule type" value="Genomic_DNA"/>
</dbReference>
<dbReference type="Pfam" id="PF02780">
    <property type="entry name" value="Transketolase_C"/>
    <property type="match status" value="1"/>
</dbReference>
<dbReference type="AlphaFoldDB" id="A0A6P1YFI8"/>
<feature type="domain" description="Transketolase-like pyrimidine-binding" evidence="4">
    <location>
        <begin position="5"/>
        <end position="170"/>
    </location>
</feature>
<evidence type="ECO:0000256" key="1">
    <source>
        <dbReference type="ARBA" id="ARBA00001964"/>
    </source>
</evidence>
<evidence type="ECO:0000313" key="6">
    <source>
        <dbReference type="Proteomes" id="UP000464452"/>
    </source>
</evidence>
<dbReference type="FunFam" id="3.40.50.970:FF:000129">
    <property type="entry name" value="Transketolase"/>
    <property type="match status" value="1"/>
</dbReference>
<dbReference type="PANTHER" id="PTHR43825:SF1">
    <property type="entry name" value="TRANSKETOLASE-LIKE PYRIMIDINE-BINDING DOMAIN-CONTAINING PROTEIN"/>
    <property type="match status" value="1"/>
</dbReference>
<dbReference type="CDD" id="cd07033">
    <property type="entry name" value="TPP_PYR_DXS_TK_like"/>
    <property type="match status" value="1"/>
</dbReference>
<dbReference type="RefSeq" id="WP_163234883.1">
    <property type="nucleotide sequence ID" value="NZ_CP048617.1"/>
</dbReference>
<dbReference type="SUPFAM" id="SSF52518">
    <property type="entry name" value="Thiamin diphosphate-binding fold (THDP-binding)"/>
    <property type="match status" value="1"/>
</dbReference>
<keyword evidence="3" id="KW-0786">Thiamine pyrophosphate</keyword>
<dbReference type="InterPro" id="IPR033248">
    <property type="entry name" value="Transketolase_C"/>
</dbReference>
<dbReference type="SMART" id="SM00861">
    <property type="entry name" value="Transket_pyr"/>
    <property type="match status" value="1"/>
</dbReference>
<protein>
    <submittedName>
        <fullName evidence="5">Transketolase family protein</fullName>
    </submittedName>
</protein>
<evidence type="ECO:0000259" key="4">
    <source>
        <dbReference type="SMART" id="SM00861"/>
    </source>
</evidence>